<dbReference type="InterPro" id="IPR000999">
    <property type="entry name" value="RNase_III_dom"/>
</dbReference>
<dbReference type="Pfam" id="PF22892">
    <property type="entry name" value="DSRM_MRPL44"/>
    <property type="match status" value="1"/>
</dbReference>
<feature type="compositionally biased region" description="Polar residues" evidence="9">
    <location>
        <begin position="1"/>
        <end position="13"/>
    </location>
</feature>
<evidence type="ECO:0000256" key="4">
    <source>
        <dbReference type="ARBA" id="ARBA00023128"/>
    </source>
</evidence>
<dbReference type="SMART" id="SM00535">
    <property type="entry name" value="RIBOc"/>
    <property type="match status" value="1"/>
</dbReference>
<evidence type="ECO:0000256" key="1">
    <source>
        <dbReference type="ARBA" id="ARBA00004173"/>
    </source>
</evidence>
<feature type="non-terminal residue" evidence="12">
    <location>
        <position position="338"/>
    </location>
</feature>
<dbReference type="GO" id="GO:0005739">
    <property type="term" value="C:mitochondrion"/>
    <property type="evidence" value="ECO:0007669"/>
    <property type="project" value="TreeGrafter"/>
</dbReference>
<dbReference type="EMBL" id="KZ819634">
    <property type="protein sequence ID" value="PWN93266.1"/>
    <property type="molecule type" value="Genomic_DNA"/>
</dbReference>
<dbReference type="PROSITE" id="PS50137">
    <property type="entry name" value="DS_RBD"/>
    <property type="match status" value="1"/>
</dbReference>
<evidence type="ECO:0000313" key="12">
    <source>
        <dbReference type="EMBL" id="PWN93266.1"/>
    </source>
</evidence>
<feature type="domain" description="RNase III" evidence="11">
    <location>
        <begin position="48"/>
        <end position="222"/>
    </location>
</feature>
<comment type="similarity">
    <text evidence="6">Belongs to the ribonuclease III family. Mitochondrion-specific ribosomal protein mL44 subfamily.</text>
</comment>
<dbReference type="InterPro" id="IPR014720">
    <property type="entry name" value="dsRBD_dom"/>
</dbReference>
<dbReference type="PANTHER" id="PTHR11207">
    <property type="entry name" value="RIBONUCLEASE III"/>
    <property type="match status" value="1"/>
</dbReference>
<dbReference type="OrthoDB" id="67027at2759"/>
<proteinExistence type="inferred from homology"/>
<dbReference type="RefSeq" id="XP_025380464.1">
    <property type="nucleotide sequence ID" value="XM_025518489.1"/>
</dbReference>
<dbReference type="GeneID" id="37040405"/>
<feature type="domain" description="DRBM" evidence="10">
    <location>
        <begin position="249"/>
        <end position="319"/>
    </location>
</feature>
<dbReference type="GO" id="GO:0003735">
    <property type="term" value="F:structural constituent of ribosome"/>
    <property type="evidence" value="ECO:0007669"/>
    <property type="project" value="TreeGrafter"/>
</dbReference>
<evidence type="ECO:0000256" key="9">
    <source>
        <dbReference type="SAM" id="MobiDB-lite"/>
    </source>
</evidence>
<dbReference type="Proteomes" id="UP000245768">
    <property type="component" value="Unassembled WGS sequence"/>
</dbReference>
<evidence type="ECO:0000259" key="10">
    <source>
        <dbReference type="PROSITE" id="PS50137"/>
    </source>
</evidence>
<dbReference type="SUPFAM" id="SSF69065">
    <property type="entry name" value="RNase III domain-like"/>
    <property type="match status" value="1"/>
</dbReference>
<dbReference type="SUPFAM" id="SSF54768">
    <property type="entry name" value="dsRNA-binding domain-like"/>
    <property type="match status" value="1"/>
</dbReference>
<evidence type="ECO:0000256" key="7">
    <source>
        <dbReference type="ARBA" id="ARBA00035187"/>
    </source>
</evidence>
<evidence type="ECO:0000259" key="11">
    <source>
        <dbReference type="PROSITE" id="PS50142"/>
    </source>
</evidence>
<keyword evidence="4" id="KW-0496">Mitochondrion</keyword>
<comment type="subcellular location">
    <subcellularLocation>
        <location evidence="1">Mitochondrion</location>
    </subcellularLocation>
</comment>
<dbReference type="PROSITE" id="PS50142">
    <property type="entry name" value="RNASE_3_2"/>
    <property type="match status" value="1"/>
</dbReference>
<feature type="region of interest" description="Disordered" evidence="9">
    <location>
        <begin position="1"/>
        <end position="27"/>
    </location>
</feature>
<evidence type="ECO:0000256" key="6">
    <source>
        <dbReference type="ARBA" id="ARBA00024034"/>
    </source>
</evidence>
<dbReference type="PANTHER" id="PTHR11207:SF32">
    <property type="entry name" value="LARGE RIBOSOMAL SUBUNIT PROTEIN ML44"/>
    <property type="match status" value="1"/>
</dbReference>
<sequence length="338" mass="37563">SSRLTFSTSSVVQQVAEPSDAPRGRLPPLARIDESLYSAVRPQPLSALSALASRLRLIPLEADEATRKRRLELLVQACTHPSFGKMVREEEAIEQKTPFERQLVAYPANLDNASLSTVGNSLLGMVAAEHLHLRFPNLPTRVLKAAVSAHVGPNTLADVATELGLGGQGILRWDRKARTAAVQEDENGKRFMVIEKQQKLMSRDVMAESMRSIVAVIFQEQGLEVARSFVRNHFLTRLVPLAPLLKFSDPKKTLSETCKKYARERPQSRLIAETGRLSINPIFVVGVWSGQDKLGEGTGSRIKMAEYRAAEDALRRFYLSETPAHELSLPSQTLDREF</sequence>
<evidence type="ECO:0000256" key="2">
    <source>
        <dbReference type="ARBA" id="ARBA00022884"/>
    </source>
</evidence>
<dbReference type="CDD" id="cd19873">
    <property type="entry name" value="DSRM_MRPL3_like"/>
    <property type="match status" value="1"/>
</dbReference>
<dbReference type="SMART" id="SM00358">
    <property type="entry name" value="DSRM"/>
    <property type="match status" value="1"/>
</dbReference>
<keyword evidence="2 8" id="KW-0694">RNA-binding</keyword>
<protein>
    <recommendedName>
        <fullName evidence="7">Large ribosomal subunit protein mL44</fullName>
    </recommendedName>
</protein>
<keyword evidence="3" id="KW-0689">Ribosomal protein</keyword>
<reference evidence="12 13" key="1">
    <citation type="journal article" date="2018" name="Mol. Biol. Evol.">
        <title>Broad Genomic Sampling Reveals a Smut Pathogenic Ancestry of the Fungal Clade Ustilaginomycotina.</title>
        <authorList>
            <person name="Kijpornyongpan T."/>
            <person name="Mondo S.J."/>
            <person name="Barry K."/>
            <person name="Sandor L."/>
            <person name="Lee J."/>
            <person name="Lipzen A."/>
            <person name="Pangilinan J."/>
            <person name="LaButti K."/>
            <person name="Hainaut M."/>
            <person name="Henrissat B."/>
            <person name="Grigoriev I.V."/>
            <person name="Spatafora J.W."/>
            <person name="Aime M.C."/>
        </authorList>
    </citation>
    <scope>NUCLEOTIDE SEQUENCE [LARGE SCALE GENOMIC DNA]</scope>
    <source>
        <strain evidence="12 13">MCA 4198</strain>
    </source>
</reference>
<dbReference type="InterPro" id="IPR044444">
    <property type="entry name" value="Ribosomal_mL44_DSRM_metazoa"/>
</dbReference>
<feature type="non-terminal residue" evidence="12">
    <location>
        <position position="1"/>
    </location>
</feature>
<dbReference type="CDD" id="cd00593">
    <property type="entry name" value="RIBOc"/>
    <property type="match status" value="1"/>
</dbReference>
<accession>A0A316YW57</accession>
<dbReference type="GO" id="GO:0004525">
    <property type="term" value="F:ribonuclease III activity"/>
    <property type="evidence" value="ECO:0007669"/>
    <property type="project" value="InterPro"/>
</dbReference>
<dbReference type="STRING" id="215250.A0A316YW57"/>
<dbReference type="AlphaFoldDB" id="A0A316YW57"/>
<dbReference type="Pfam" id="PF14622">
    <property type="entry name" value="Ribonucleas_3_3"/>
    <property type="match status" value="1"/>
</dbReference>
<dbReference type="Gene3D" id="1.10.1520.10">
    <property type="entry name" value="Ribonuclease III domain"/>
    <property type="match status" value="1"/>
</dbReference>
<dbReference type="InterPro" id="IPR044443">
    <property type="entry name" value="Ribosomal_mL44_DSRM_fung"/>
</dbReference>
<dbReference type="InterPro" id="IPR036389">
    <property type="entry name" value="RNase_III_sf"/>
</dbReference>
<keyword evidence="13" id="KW-1185">Reference proteome</keyword>
<dbReference type="GO" id="GO:0006396">
    <property type="term" value="P:RNA processing"/>
    <property type="evidence" value="ECO:0007669"/>
    <property type="project" value="InterPro"/>
</dbReference>
<dbReference type="InParanoid" id="A0A316YW57"/>
<gene>
    <name evidence="12" type="ORF">FA10DRAFT_215491</name>
</gene>
<evidence type="ECO:0000313" key="13">
    <source>
        <dbReference type="Proteomes" id="UP000245768"/>
    </source>
</evidence>
<evidence type="ECO:0000256" key="3">
    <source>
        <dbReference type="ARBA" id="ARBA00022980"/>
    </source>
</evidence>
<keyword evidence="5" id="KW-0687">Ribonucleoprotein</keyword>
<dbReference type="GO" id="GO:0003725">
    <property type="term" value="F:double-stranded RNA binding"/>
    <property type="evidence" value="ECO:0007669"/>
    <property type="project" value="InterPro"/>
</dbReference>
<evidence type="ECO:0000256" key="5">
    <source>
        <dbReference type="ARBA" id="ARBA00023274"/>
    </source>
</evidence>
<name>A0A316YW57_9BASI</name>
<dbReference type="Gene3D" id="3.30.160.20">
    <property type="match status" value="1"/>
</dbReference>
<evidence type="ECO:0000256" key="8">
    <source>
        <dbReference type="PROSITE-ProRule" id="PRU00266"/>
    </source>
</evidence>
<organism evidence="12 13">
    <name type="scientific">Acaromyces ingoldii</name>
    <dbReference type="NCBI Taxonomy" id="215250"/>
    <lineage>
        <taxon>Eukaryota</taxon>
        <taxon>Fungi</taxon>
        <taxon>Dikarya</taxon>
        <taxon>Basidiomycota</taxon>
        <taxon>Ustilaginomycotina</taxon>
        <taxon>Exobasidiomycetes</taxon>
        <taxon>Exobasidiales</taxon>
        <taxon>Cryptobasidiaceae</taxon>
        <taxon>Acaromyces</taxon>
    </lineage>
</organism>
<dbReference type="FunCoup" id="A0A316YW57">
    <property type="interactions" value="175"/>
</dbReference>